<evidence type="ECO:0000259" key="1">
    <source>
        <dbReference type="PROSITE" id="PS50835"/>
    </source>
</evidence>
<dbReference type="EMBL" id="LRRQ01000099">
    <property type="protein sequence ID" value="OAM89343.1"/>
    <property type="molecule type" value="Genomic_DNA"/>
</dbReference>
<dbReference type="InterPro" id="IPR036179">
    <property type="entry name" value="Ig-like_dom_sf"/>
</dbReference>
<dbReference type="InterPro" id="IPR013783">
    <property type="entry name" value="Ig-like_fold"/>
</dbReference>
<dbReference type="SMART" id="SM00409">
    <property type="entry name" value="IG"/>
    <property type="match status" value="1"/>
</dbReference>
<dbReference type="AlphaFoldDB" id="A0A178IH72"/>
<dbReference type="RefSeq" id="WP_068770792.1">
    <property type="nucleotide sequence ID" value="NZ_CP109796.1"/>
</dbReference>
<name>A0A178IH72_9BACT</name>
<keyword evidence="3" id="KW-1185">Reference proteome</keyword>
<evidence type="ECO:0000313" key="2">
    <source>
        <dbReference type="EMBL" id="OAM89343.1"/>
    </source>
</evidence>
<dbReference type="InterPro" id="IPR003599">
    <property type="entry name" value="Ig_sub"/>
</dbReference>
<gene>
    <name evidence="2" type="ORF">AW736_13915</name>
</gene>
<organism evidence="2 3">
    <name type="scientific">Termitidicoccus mucosus</name>
    <dbReference type="NCBI Taxonomy" id="1184151"/>
    <lineage>
        <taxon>Bacteria</taxon>
        <taxon>Pseudomonadati</taxon>
        <taxon>Verrucomicrobiota</taxon>
        <taxon>Opitutia</taxon>
        <taxon>Opitutales</taxon>
        <taxon>Opitutaceae</taxon>
        <taxon>Termitidicoccus</taxon>
    </lineage>
</organism>
<dbReference type="Gene3D" id="2.60.40.10">
    <property type="entry name" value="Immunoglobulins"/>
    <property type="match status" value="1"/>
</dbReference>
<feature type="domain" description="Ig-like" evidence="1">
    <location>
        <begin position="168"/>
        <end position="242"/>
    </location>
</feature>
<dbReference type="SUPFAM" id="SSF48726">
    <property type="entry name" value="Immunoglobulin"/>
    <property type="match status" value="1"/>
</dbReference>
<dbReference type="STRING" id="1184151.AW736_13915"/>
<dbReference type="InterPro" id="IPR007110">
    <property type="entry name" value="Ig-like_dom"/>
</dbReference>
<sequence length="253" mass="26321">MSVPPIPAAALEAANTTYITRSVLKYTPAATPATPYIFLVDLVDYDGTAEISALPFPGVDGKLRPIRRDQVDSNESVALKCYNIFKVIEALGGSLNGLSDGTSEIWLRDPKDNSGKVKAYVAPFPCSAQRDGQVKFGDKTYSFATLKFTNTGASDLHWEFNADVTAGTTIATQPPASLSVNEGAPLTLTVTTSGSAPTGYQWKKNGVAIAGATAAAYTVAEAAETDAGGYVCEVASASGTLVTTPCVVQVVPA</sequence>
<proteinExistence type="predicted"/>
<dbReference type="PROSITE" id="PS50835">
    <property type="entry name" value="IG_LIKE"/>
    <property type="match status" value="1"/>
</dbReference>
<evidence type="ECO:0000313" key="3">
    <source>
        <dbReference type="Proteomes" id="UP000078486"/>
    </source>
</evidence>
<reference evidence="2 3" key="1">
    <citation type="submission" date="2016-01" db="EMBL/GenBank/DDBJ databases">
        <title>High potential of lignocellulose degradation of a new Verrucomicrobia species.</title>
        <authorList>
            <person name="Wang Y."/>
            <person name="Shi Y."/>
            <person name="Qiu Z."/>
            <person name="Liu S."/>
            <person name="Yang H."/>
        </authorList>
    </citation>
    <scope>NUCLEOTIDE SEQUENCE [LARGE SCALE GENOMIC DNA]</scope>
    <source>
        <strain evidence="2 3">TSB47</strain>
    </source>
</reference>
<comment type="caution">
    <text evidence="2">The sequence shown here is derived from an EMBL/GenBank/DDBJ whole genome shotgun (WGS) entry which is preliminary data.</text>
</comment>
<protein>
    <recommendedName>
        <fullName evidence="1">Ig-like domain-containing protein</fullName>
    </recommendedName>
</protein>
<accession>A0A178IH72</accession>
<dbReference type="Proteomes" id="UP000078486">
    <property type="component" value="Unassembled WGS sequence"/>
</dbReference>